<proteinExistence type="predicted"/>
<evidence type="ECO:0000313" key="2">
    <source>
        <dbReference type="Proteomes" id="UP001519328"/>
    </source>
</evidence>
<sequence length="149" mass="17102">MPWTLNDYPSSMKNLNHVTKKKAIDIANSMIDEGYEEGQAIPIAMEQAKEWRQNAHQDEIDSYEKYGKTIERSEEGKKYESNPERLEEAEHVVAHNNGWAVKSSNAQRASDVFDNKNDAIERAREIAKNKGTSLKIYKQDGSIQENHSY</sequence>
<dbReference type="Pfam" id="PF09954">
    <property type="entry name" value="DUF2188"/>
    <property type="match status" value="1"/>
</dbReference>
<comment type="caution">
    <text evidence="1">The sequence shown here is derived from an EMBL/GenBank/DDBJ whole genome shotgun (WGS) entry which is preliminary data.</text>
</comment>
<dbReference type="InterPro" id="IPR018691">
    <property type="entry name" value="DUF2188"/>
</dbReference>
<accession>A0ABS4HC88</accession>
<dbReference type="Proteomes" id="UP001519328">
    <property type="component" value="Unassembled WGS sequence"/>
</dbReference>
<gene>
    <name evidence="1" type="ORF">J2Z82_001461</name>
</gene>
<name>A0ABS4HC88_9BACI</name>
<organism evidence="1 2">
    <name type="scientific">Virgibacillus litoralis</name>
    <dbReference type="NCBI Taxonomy" id="578221"/>
    <lineage>
        <taxon>Bacteria</taxon>
        <taxon>Bacillati</taxon>
        <taxon>Bacillota</taxon>
        <taxon>Bacilli</taxon>
        <taxon>Bacillales</taxon>
        <taxon>Bacillaceae</taxon>
        <taxon>Virgibacillus</taxon>
    </lineage>
</organism>
<reference evidence="1 2" key="1">
    <citation type="submission" date="2021-03" db="EMBL/GenBank/DDBJ databases">
        <title>Genomic Encyclopedia of Type Strains, Phase IV (KMG-IV): sequencing the most valuable type-strain genomes for metagenomic binning, comparative biology and taxonomic classification.</title>
        <authorList>
            <person name="Goeker M."/>
        </authorList>
    </citation>
    <scope>NUCLEOTIDE SEQUENCE [LARGE SCALE GENOMIC DNA]</scope>
    <source>
        <strain evidence="1 2">DSM 21085</strain>
    </source>
</reference>
<dbReference type="EMBL" id="JAGGKK010000006">
    <property type="protein sequence ID" value="MBP1948525.1"/>
    <property type="molecule type" value="Genomic_DNA"/>
</dbReference>
<evidence type="ECO:0000313" key="1">
    <source>
        <dbReference type="EMBL" id="MBP1948525.1"/>
    </source>
</evidence>
<protein>
    <submittedName>
        <fullName evidence="1">Uncharacterized protein YdaT</fullName>
    </submittedName>
</protein>
<keyword evidence="2" id="KW-1185">Reference proteome</keyword>
<dbReference type="RefSeq" id="WP_209480084.1">
    <property type="nucleotide sequence ID" value="NZ_JAGGKK010000006.1"/>
</dbReference>